<dbReference type="EMBL" id="ATMH01009950">
    <property type="protein sequence ID" value="EPY18398.1"/>
    <property type="molecule type" value="Genomic_DNA"/>
</dbReference>
<accession>S9TPL2</accession>
<protein>
    <submittedName>
        <fullName evidence="1">Uncharacterized protein</fullName>
    </submittedName>
</protein>
<proteinExistence type="predicted"/>
<sequence>MGDLRSRLIAVHKIDFSANPSLLGIVPPRLWEAPFLEVVHCNFASLWPLDNATDDRAKAQLTRMTQLIMEGDEALTEAQRLRKYEHLPLFLHATYRYRNFSIISHAYTARMNQAATLTVLRRHGVDEKDAKGFSFLLSELHDLTTALFDRASLRQQLRNATGHMIATHEEDVYNKLPSMVRVAVNVPVTWTWHVFSKMSFREAMRTWYQLYFILTA</sequence>
<name>S9TPL2_9TRYP</name>
<keyword evidence="2" id="KW-1185">Reference proteome</keyword>
<evidence type="ECO:0000313" key="1">
    <source>
        <dbReference type="EMBL" id="EPY18398.1"/>
    </source>
</evidence>
<reference evidence="1 2" key="1">
    <citation type="journal article" date="2013" name="PLoS ONE">
        <title>Predicting the Proteins of Angomonas deanei, Strigomonas culicis and Their Respective Endosymbionts Reveals New Aspects of the Trypanosomatidae Family.</title>
        <authorList>
            <person name="Motta M.C."/>
            <person name="Martins A.C."/>
            <person name="de Souza S.S."/>
            <person name="Catta-Preta C.M."/>
            <person name="Silva R."/>
            <person name="Klein C.C."/>
            <person name="de Almeida L.G."/>
            <person name="de Lima Cunha O."/>
            <person name="Ciapina L.P."/>
            <person name="Brocchi M."/>
            <person name="Colabardini A.C."/>
            <person name="de Araujo Lima B."/>
            <person name="Machado C.R."/>
            <person name="de Almeida Soares C.M."/>
            <person name="Probst C.M."/>
            <person name="de Menezes C.B."/>
            <person name="Thompson C.E."/>
            <person name="Bartholomeu D.C."/>
            <person name="Gradia D.F."/>
            <person name="Pavoni D.P."/>
            <person name="Grisard E.C."/>
            <person name="Fantinatti-Garboggini F."/>
            <person name="Marchini F.K."/>
            <person name="Rodrigues-Luiz G.F."/>
            <person name="Wagner G."/>
            <person name="Goldman G.H."/>
            <person name="Fietto J.L."/>
            <person name="Elias M.C."/>
            <person name="Goldman M.H."/>
            <person name="Sagot M.F."/>
            <person name="Pereira M."/>
            <person name="Stoco P.H."/>
            <person name="de Mendonca-Neto R.P."/>
            <person name="Teixeira S.M."/>
            <person name="Maciel T.E."/>
            <person name="de Oliveira Mendes T.A."/>
            <person name="Urmenyi T.P."/>
            <person name="de Souza W."/>
            <person name="Schenkman S."/>
            <person name="de Vasconcelos A.T."/>
        </authorList>
    </citation>
    <scope>NUCLEOTIDE SEQUENCE [LARGE SCALE GENOMIC DNA]</scope>
</reference>
<comment type="caution">
    <text evidence="1">The sequence shown here is derived from an EMBL/GenBank/DDBJ whole genome shotgun (WGS) entry which is preliminary data.</text>
</comment>
<organism evidence="1 2">
    <name type="scientific">Strigomonas culicis</name>
    <dbReference type="NCBI Taxonomy" id="28005"/>
    <lineage>
        <taxon>Eukaryota</taxon>
        <taxon>Discoba</taxon>
        <taxon>Euglenozoa</taxon>
        <taxon>Kinetoplastea</taxon>
        <taxon>Metakinetoplastina</taxon>
        <taxon>Trypanosomatida</taxon>
        <taxon>Trypanosomatidae</taxon>
        <taxon>Strigomonadinae</taxon>
        <taxon>Strigomonas</taxon>
    </lineage>
</organism>
<dbReference type="AlphaFoldDB" id="S9TPL2"/>
<evidence type="ECO:0000313" key="2">
    <source>
        <dbReference type="Proteomes" id="UP000015354"/>
    </source>
</evidence>
<dbReference type="Proteomes" id="UP000015354">
    <property type="component" value="Unassembled WGS sequence"/>
</dbReference>
<gene>
    <name evidence="1" type="ORF">STCU_09985</name>
</gene>